<feature type="compositionally biased region" description="Low complexity" evidence="6">
    <location>
        <begin position="229"/>
        <end position="242"/>
    </location>
</feature>
<protein>
    <recommendedName>
        <fullName evidence="11">Origin recognition complex subunit 4</fullName>
    </recommendedName>
</protein>
<feature type="region of interest" description="Disordered" evidence="6">
    <location>
        <begin position="361"/>
        <end position="395"/>
    </location>
</feature>
<evidence type="ECO:0000256" key="2">
    <source>
        <dbReference type="ARBA" id="ARBA00005334"/>
    </source>
</evidence>
<dbReference type="Pfam" id="PF14629">
    <property type="entry name" value="ORC4_C"/>
    <property type="match status" value="1"/>
</dbReference>
<dbReference type="InterPro" id="IPR041664">
    <property type="entry name" value="AAA_16"/>
</dbReference>
<dbReference type="PANTHER" id="PTHR12087">
    <property type="entry name" value="ORIGIN RECOGNITION COMPLEX SUBUNIT 4"/>
    <property type="match status" value="1"/>
</dbReference>
<comment type="caution">
    <text evidence="9">The sequence shown here is derived from an EMBL/GenBank/DDBJ whole genome shotgun (WGS) entry which is preliminary data.</text>
</comment>
<dbReference type="EMBL" id="BLZA01000005">
    <property type="protein sequence ID" value="GHJ83987.1"/>
    <property type="molecule type" value="Genomic_DNA"/>
</dbReference>
<keyword evidence="4" id="KW-0238">DNA-binding</keyword>
<evidence type="ECO:0008006" key="11">
    <source>
        <dbReference type="Google" id="ProtNLM"/>
    </source>
</evidence>
<feature type="domain" description="Orc1-like AAA ATPase" evidence="7">
    <location>
        <begin position="487"/>
        <end position="650"/>
    </location>
</feature>
<evidence type="ECO:0000259" key="7">
    <source>
        <dbReference type="Pfam" id="PF13191"/>
    </source>
</evidence>
<dbReference type="Pfam" id="PF13191">
    <property type="entry name" value="AAA_16"/>
    <property type="match status" value="1"/>
</dbReference>
<keyword evidence="3" id="KW-0235">DNA replication</keyword>
<dbReference type="OrthoDB" id="343623at2759"/>
<evidence type="ECO:0000259" key="8">
    <source>
        <dbReference type="Pfam" id="PF14629"/>
    </source>
</evidence>
<evidence type="ECO:0000256" key="3">
    <source>
        <dbReference type="ARBA" id="ARBA00022705"/>
    </source>
</evidence>
<dbReference type="InterPro" id="IPR016527">
    <property type="entry name" value="ORC4"/>
</dbReference>
<feature type="compositionally biased region" description="Acidic residues" evidence="6">
    <location>
        <begin position="368"/>
        <end position="388"/>
    </location>
</feature>
<feature type="compositionally biased region" description="Basic and acidic residues" evidence="6">
    <location>
        <begin position="218"/>
        <end position="228"/>
    </location>
</feature>
<feature type="region of interest" description="Disordered" evidence="6">
    <location>
        <begin position="130"/>
        <end position="323"/>
    </location>
</feature>
<evidence type="ECO:0000313" key="9">
    <source>
        <dbReference type="EMBL" id="GHJ83987.1"/>
    </source>
</evidence>
<dbReference type="PANTHER" id="PTHR12087:SF0">
    <property type="entry name" value="ORIGIN RECOGNITION COMPLEX SUBUNIT 4"/>
    <property type="match status" value="1"/>
</dbReference>
<keyword evidence="10" id="KW-1185">Reference proteome</keyword>
<dbReference type="Gene3D" id="3.40.50.300">
    <property type="entry name" value="P-loop containing nucleotide triphosphate hydrolases"/>
    <property type="match status" value="1"/>
</dbReference>
<name>A0A8H3TMS7_9TREE</name>
<comment type="subcellular location">
    <subcellularLocation>
        <location evidence="1">Nucleus</location>
    </subcellularLocation>
</comment>
<evidence type="ECO:0000256" key="1">
    <source>
        <dbReference type="ARBA" id="ARBA00004123"/>
    </source>
</evidence>
<dbReference type="SUPFAM" id="SSF52540">
    <property type="entry name" value="P-loop containing nucleoside triphosphate hydrolases"/>
    <property type="match status" value="1"/>
</dbReference>
<feature type="region of interest" description="Disordered" evidence="6">
    <location>
        <begin position="1"/>
        <end position="97"/>
    </location>
</feature>
<evidence type="ECO:0000256" key="6">
    <source>
        <dbReference type="SAM" id="MobiDB-lite"/>
    </source>
</evidence>
<dbReference type="GO" id="GO:0006270">
    <property type="term" value="P:DNA replication initiation"/>
    <property type="evidence" value="ECO:0007669"/>
    <property type="project" value="TreeGrafter"/>
</dbReference>
<sequence length="937" mass="102124">MPLRKQPATPADKADPEHSPDPLQMTGKDQSEDTPPQPTSGRKSMRSRYVPPRINTPAVDASPRTSASGRKRPQLDGPPGPAAEEPGATPSKRAKVVTQVRKAVVPVETPANSTTNSLLEQMIATQMQLNSQHSSFGTVWPSQSSSIYPSVHPSIHPPASPAKALHRPTPPTPRPSKPSTVELKTPKSTTPSVPRVAKQPVAKADTPKAETSSSRTSKRTDAKTESAKKASASKAKMSPAKKNAPEAVPTNKRAPAKPKTPSKRNPKAPVAPIRHSSNPLDEESRPEPAHPQIKPTEPDVLRELEEEREPRTGASFDLTSAQSRDAFLRNERWQRDKEARNFNFEGDVNEGRRLRSGKAVALAGTSDVGDEEDEGTIGDEDEADESAYEAEGKRHQEDLFGQTDAEFVADNDYLSQLTYDADMPVEAQKSGFADASLLEGSTPQEEEPSSRLLTPFAKRVLQTVISNLAGYESYSASGPMTLEEEKDESLRHLVNLLTGTVERGEGNSCLVLGAKGSGKTRTVKRAISIVRSASQSNGNGHPSSAGAQEDRRPIIVRLDGLAQTNDLLAIREMGRQISLGQGEKPIEDDDQDEDAVQAAETLAPTTLPAHLLAHLTAPSPRAIVVIMENFDLFTTHARQALLYCLLDVVQGVRTGPVASTGRGVAVIGVTSRMDTTLLLEKRVKSRFSQRIYRVVSPLSSNVPDTWRAIVREALVPESVTRQMPGGASDTDVAWLTHWESQVDAVLADETVEKAARRMVDLTTDVRILLRPFIRPVQQFGRSGGAEPLQPETIVTSISEQMHSTGWGKKLEKLRGLSHPSLVVLIIAKHFAFAGKEEFNLAMVEHEYQRFARTQLAGSGRARWSTGILETAWRHLMHVGLLFPATRYRPSTNPYMQRFILCRSLLTRSEIVAYFKGEGAKVLGTELTGWGRTAGGHA</sequence>
<dbReference type="InterPro" id="IPR027417">
    <property type="entry name" value="P-loop_NTPase"/>
</dbReference>
<gene>
    <name evidence="9" type="ORF">NliqN6_0389</name>
</gene>
<dbReference type="GO" id="GO:0003688">
    <property type="term" value="F:DNA replication origin binding"/>
    <property type="evidence" value="ECO:0007669"/>
    <property type="project" value="TreeGrafter"/>
</dbReference>
<feature type="domain" description="Origin recognition complex subunit 4 C-terminal" evidence="8">
    <location>
        <begin position="725"/>
        <end position="912"/>
    </location>
</feature>
<dbReference type="Proteomes" id="UP000620104">
    <property type="component" value="Unassembled WGS sequence"/>
</dbReference>
<evidence type="ECO:0000313" key="10">
    <source>
        <dbReference type="Proteomes" id="UP000620104"/>
    </source>
</evidence>
<dbReference type="GO" id="GO:0005664">
    <property type="term" value="C:nuclear origin of replication recognition complex"/>
    <property type="evidence" value="ECO:0007669"/>
    <property type="project" value="TreeGrafter"/>
</dbReference>
<evidence type="ECO:0000256" key="4">
    <source>
        <dbReference type="ARBA" id="ARBA00023125"/>
    </source>
</evidence>
<evidence type="ECO:0000256" key="5">
    <source>
        <dbReference type="ARBA" id="ARBA00023242"/>
    </source>
</evidence>
<feature type="compositionally biased region" description="Basic residues" evidence="6">
    <location>
        <begin position="254"/>
        <end position="266"/>
    </location>
</feature>
<proteinExistence type="inferred from homology"/>
<comment type="similarity">
    <text evidence="2">Belongs to the ORC4 family.</text>
</comment>
<feature type="compositionally biased region" description="Basic and acidic residues" evidence="6">
    <location>
        <begin position="296"/>
        <end position="311"/>
    </location>
</feature>
<dbReference type="InterPro" id="IPR032705">
    <property type="entry name" value="ORC4_C"/>
</dbReference>
<feature type="compositionally biased region" description="Polar residues" evidence="6">
    <location>
        <begin position="130"/>
        <end position="148"/>
    </location>
</feature>
<keyword evidence="5" id="KW-0539">Nucleus</keyword>
<organism evidence="9 10">
    <name type="scientific">Naganishia liquefaciens</name>
    <dbReference type="NCBI Taxonomy" id="104408"/>
    <lineage>
        <taxon>Eukaryota</taxon>
        <taxon>Fungi</taxon>
        <taxon>Dikarya</taxon>
        <taxon>Basidiomycota</taxon>
        <taxon>Agaricomycotina</taxon>
        <taxon>Tremellomycetes</taxon>
        <taxon>Filobasidiales</taxon>
        <taxon>Filobasidiaceae</taxon>
        <taxon>Naganishia</taxon>
    </lineage>
</organism>
<accession>A0A8H3TMS7</accession>
<dbReference type="AlphaFoldDB" id="A0A8H3TMS7"/>
<reference evidence="9" key="1">
    <citation type="submission" date="2020-07" db="EMBL/GenBank/DDBJ databases">
        <title>Draft Genome Sequence of a Deep-Sea Yeast, Naganishia (Cryptococcus) liquefaciens strain N6.</title>
        <authorList>
            <person name="Han Y.W."/>
            <person name="Kajitani R."/>
            <person name="Morimoto H."/>
            <person name="Parhat M."/>
            <person name="Tsubouchi H."/>
            <person name="Bakenova O."/>
            <person name="Ogata M."/>
            <person name="Argunhan B."/>
            <person name="Aoki R."/>
            <person name="Kajiwara S."/>
            <person name="Itoh T."/>
            <person name="Iwasaki H."/>
        </authorList>
    </citation>
    <scope>NUCLEOTIDE SEQUENCE</scope>
    <source>
        <strain evidence="9">N6</strain>
    </source>
</reference>